<name>A0A7J7CG74_TRIWF</name>
<evidence type="ECO:0000313" key="2">
    <source>
        <dbReference type="EMBL" id="KAF5733049.1"/>
    </source>
</evidence>
<accession>A0A7J7CG74</accession>
<dbReference type="Proteomes" id="UP000593562">
    <property type="component" value="Unassembled WGS sequence"/>
</dbReference>
<gene>
    <name evidence="2" type="ORF">HS088_TW17G00584</name>
</gene>
<comment type="caution">
    <text evidence="2">The sequence shown here is derived from an EMBL/GenBank/DDBJ whole genome shotgun (WGS) entry which is preliminary data.</text>
</comment>
<proteinExistence type="predicted"/>
<evidence type="ECO:0000313" key="3">
    <source>
        <dbReference type="Proteomes" id="UP000593562"/>
    </source>
</evidence>
<organism evidence="2 3">
    <name type="scientific">Tripterygium wilfordii</name>
    <name type="common">Thunder God vine</name>
    <dbReference type="NCBI Taxonomy" id="458696"/>
    <lineage>
        <taxon>Eukaryota</taxon>
        <taxon>Viridiplantae</taxon>
        <taxon>Streptophyta</taxon>
        <taxon>Embryophyta</taxon>
        <taxon>Tracheophyta</taxon>
        <taxon>Spermatophyta</taxon>
        <taxon>Magnoliopsida</taxon>
        <taxon>eudicotyledons</taxon>
        <taxon>Gunneridae</taxon>
        <taxon>Pentapetalae</taxon>
        <taxon>rosids</taxon>
        <taxon>fabids</taxon>
        <taxon>Celastrales</taxon>
        <taxon>Celastraceae</taxon>
        <taxon>Tripterygium</taxon>
    </lineage>
</organism>
<feature type="region of interest" description="Disordered" evidence="1">
    <location>
        <begin position="1"/>
        <end position="50"/>
    </location>
</feature>
<reference evidence="2 3" key="1">
    <citation type="journal article" date="2020" name="Nat. Commun.">
        <title>Genome of Tripterygium wilfordii and identification of cytochrome P450 involved in triptolide biosynthesis.</title>
        <authorList>
            <person name="Tu L."/>
            <person name="Su P."/>
            <person name="Zhang Z."/>
            <person name="Gao L."/>
            <person name="Wang J."/>
            <person name="Hu T."/>
            <person name="Zhou J."/>
            <person name="Zhang Y."/>
            <person name="Zhao Y."/>
            <person name="Liu Y."/>
            <person name="Song Y."/>
            <person name="Tong Y."/>
            <person name="Lu Y."/>
            <person name="Yang J."/>
            <person name="Xu C."/>
            <person name="Jia M."/>
            <person name="Peters R.J."/>
            <person name="Huang L."/>
            <person name="Gao W."/>
        </authorList>
    </citation>
    <scope>NUCLEOTIDE SEQUENCE [LARGE SCALE GENOMIC DNA]</scope>
    <source>
        <strain evidence="3">cv. XIE 37</strain>
        <tissue evidence="2">Leaf</tissue>
    </source>
</reference>
<dbReference type="PANTHER" id="PTHR36045:SF2">
    <property type="entry name" value="OS04G0558500 PROTEIN"/>
    <property type="match status" value="1"/>
</dbReference>
<keyword evidence="3" id="KW-1185">Reference proteome</keyword>
<feature type="region of interest" description="Disordered" evidence="1">
    <location>
        <begin position="91"/>
        <end position="114"/>
    </location>
</feature>
<dbReference type="InParanoid" id="A0A7J7CG74"/>
<evidence type="ECO:0000256" key="1">
    <source>
        <dbReference type="SAM" id="MobiDB-lite"/>
    </source>
</evidence>
<dbReference type="AlphaFoldDB" id="A0A7J7CG74"/>
<dbReference type="PANTHER" id="PTHR36045">
    <property type="entry name" value="OS04G0558500 PROTEIN"/>
    <property type="match status" value="1"/>
</dbReference>
<dbReference type="OrthoDB" id="781564at2759"/>
<protein>
    <submittedName>
        <fullName evidence="2">Uncharacterized protein</fullName>
    </submittedName>
</protein>
<dbReference type="FunCoup" id="A0A7J7CG74">
    <property type="interactions" value="572"/>
</dbReference>
<feature type="compositionally biased region" description="Acidic residues" evidence="1">
    <location>
        <begin position="36"/>
        <end position="49"/>
    </location>
</feature>
<sequence length="175" mass="19312">MLRDPDPATMTSNNPDQKASVDIRISQLGPGRPEAEAEEEEEENDEEDLEKLGSDVKHMANKILEYRANLPEQLKSTFTSILSAQRPFLTGIDSEAGTSGGNPRDSGLDKVGKKVAAEAEQKNALKISLLKDKISSNVSAMPNLLKRMNDCISRIEKLDSYDGIIHLAFKRKRTS</sequence>
<dbReference type="EMBL" id="JAAARO010000017">
    <property type="protein sequence ID" value="KAF5733049.1"/>
    <property type="molecule type" value="Genomic_DNA"/>
</dbReference>